<sequence>MTVRFARQASAWDHMLASPQHSPTAVTDNEFVERHRGQVPFANTCHEVLRRHRDIDSHDDAQVTVQDGR</sequence>
<proteinExistence type="predicted"/>
<name>A0ABP5TWI5_9ACTN</name>
<comment type="caution">
    <text evidence="1">The sequence shown here is derived from an EMBL/GenBank/DDBJ whole genome shotgun (WGS) entry which is preliminary data.</text>
</comment>
<organism evidence="1 2">
    <name type="scientific">Dactylosporangium salmoneum</name>
    <dbReference type="NCBI Taxonomy" id="53361"/>
    <lineage>
        <taxon>Bacteria</taxon>
        <taxon>Bacillati</taxon>
        <taxon>Actinomycetota</taxon>
        <taxon>Actinomycetes</taxon>
        <taxon>Micromonosporales</taxon>
        <taxon>Micromonosporaceae</taxon>
        <taxon>Dactylosporangium</taxon>
    </lineage>
</organism>
<evidence type="ECO:0000313" key="1">
    <source>
        <dbReference type="EMBL" id="GAA2362373.1"/>
    </source>
</evidence>
<gene>
    <name evidence="1" type="ORF">GCM10010170_058460</name>
</gene>
<keyword evidence="2" id="KW-1185">Reference proteome</keyword>
<dbReference type="EMBL" id="BAAARV010000054">
    <property type="protein sequence ID" value="GAA2362373.1"/>
    <property type="molecule type" value="Genomic_DNA"/>
</dbReference>
<evidence type="ECO:0000313" key="2">
    <source>
        <dbReference type="Proteomes" id="UP001501444"/>
    </source>
</evidence>
<accession>A0ABP5TWI5</accession>
<reference evidence="2" key="1">
    <citation type="journal article" date="2019" name="Int. J. Syst. Evol. Microbiol.">
        <title>The Global Catalogue of Microorganisms (GCM) 10K type strain sequencing project: providing services to taxonomists for standard genome sequencing and annotation.</title>
        <authorList>
            <consortium name="The Broad Institute Genomics Platform"/>
            <consortium name="The Broad Institute Genome Sequencing Center for Infectious Disease"/>
            <person name="Wu L."/>
            <person name="Ma J."/>
        </authorList>
    </citation>
    <scope>NUCLEOTIDE SEQUENCE [LARGE SCALE GENOMIC DNA]</scope>
    <source>
        <strain evidence="2">JCM 3272</strain>
    </source>
</reference>
<dbReference type="Proteomes" id="UP001501444">
    <property type="component" value="Unassembled WGS sequence"/>
</dbReference>
<protein>
    <submittedName>
        <fullName evidence="1">Uncharacterized protein</fullName>
    </submittedName>
</protein>